<keyword evidence="12" id="KW-0175">Coiled coil</keyword>
<evidence type="ECO:0000256" key="4">
    <source>
        <dbReference type="ARBA" id="ARBA00022530"/>
    </source>
</evidence>
<feature type="compositionally biased region" description="Basic residues" evidence="13">
    <location>
        <begin position="2793"/>
        <end position="2829"/>
    </location>
</feature>
<evidence type="ECO:0000256" key="8">
    <source>
        <dbReference type="ARBA" id="ARBA00022889"/>
    </source>
</evidence>
<evidence type="ECO:0000256" key="12">
    <source>
        <dbReference type="SAM" id="Coils"/>
    </source>
</evidence>
<evidence type="ECO:0000256" key="5">
    <source>
        <dbReference type="ARBA" id="ARBA00022723"/>
    </source>
</evidence>
<feature type="compositionally biased region" description="Pro residues" evidence="13">
    <location>
        <begin position="669"/>
        <end position="703"/>
    </location>
</feature>
<keyword evidence="6" id="KW-0732">Signal</keyword>
<evidence type="ECO:0000256" key="1">
    <source>
        <dbReference type="ARBA" id="ARBA00004498"/>
    </source>
</evidence>
<dbReference type="InterPro" id="IPR020901">
    <property type="entry name" value="Prtase_inh_Kunz-CS"/>
</dbReference>
<keyword evidence="10" id="KW-0325">Glycoprotein</keyword>
<feature type="coiled-coil region" evidence="12">
    <location>
        <begin position="923"/>
        <end position="988"/>
    </location>
</feature>
<keyword evidence="9" id="KW-1015">Disulfide bond</keyword>
<keyword evidence="3" id="KW-0964">Secreted</keyword>
<evidence type="ECO:0000256" key="6">
    <source>
        <dbReference type="ARBA" id="ARBA00022729"/>
    </source>
</evidence>
<evidence type="ECO:0000313" key="14">
    <source>
        <dbReference type="EMBL" id="EKC23520.1"/>
    </source>
</evidence>
<feature type="compositionally biased region" description="Basic and acidic residues" evidence="13">
    <location>
        <begin position="446"/>
        <end position="497"/>
    </location>
</feature>
<dbReference type="HOGENOM" id="CLU_226224_0_0_1"/>
<feature type="compositionally biased region" description="Basic and acidic residues" evidence="13">
    <location>
        <begin position="252"/>
        <end position="279"/>
    </location>
</feature>
<dbReference type="FunFam" id="2.60.40.2130:FF:000002">
    <property type="entry name" value="Putative Spondin-1"/>
    <property type="match status" value="1"/>
</dbReference>
<feature type="compositionally biased region" description="Polar residues" evidence="13">
    <location>
        <begin position="767"/>
        <end position="788"/>
    </location>
</feature>
<evidence type="ECO:0000256" key="10">
    <source>
        <dbReference type="ARBA" id="ARBA00023180"/>
    </source>
</evidence>
<evidence type="ECO:0000256" key="7">
    <source>
        <dbReference type="ARBA" id="ARBA00022737"/>
    </source>
</evidence>
<organism evidence="14">
    <name type="scientific">Magallana gigas</name>
    <name type="common">Pacific oyster</name>
    <name type="synonym">Crassostrea gigas</name>
    <dbReference type="NCBI Taxonomy" id="29159"/>
    <lineage>
        <taxon>Eukaryota</taxon>
        <taxon>Metazoa</taxon>
        <taxon>Spiralia</taxon>
        <taxon>Lophotrochozoa</taxon>
        <taxon>Mollusca</taxon>
        <taxon>Bivalvia</taxon>
        <taxon>Autobranchia</taxon>
        <taxon>Pteriomorphia</taxon>
        <taxon>Ostreida</taxon>
        <taxon>Ostreoidea</taxon>
        <taxon>Ostreidae</taxon>
        <taxon>Magallana</taxon>
    </lineage>
</organism>
<accession>K1Q3V0</accession>
<feature type="compositionally biased region" description="Basic and acidic residues" evidence="13">
    <location>
        <begin position="705"/>
        <end position="721"/>
    </location>
</feature>
<dbReference type="InterPro" id="IPR051418">
    <property type="entry name" value="Spondin/Thrombospondin_T1"/>
</dbReference>
<keyword evidence="7" id="KW-0677">Repeat</keyword>
<dbReference type="Pfam" id="PF00090">
    <property type="entry name" value="TSP_1"/>
    <property type="match status" value="2"/>
</dbReference>
<feature type="region of interest" description="Disordered" evidence="13">
    <location>
        <begin position="622"/>
        <end position="646"/>
    </location>
</feature>
<evidence type="ECO:0000256" key="2">
    <source>
        <dbReference type="ARBA" id="ARBA00019594"/>
    </source>
</evidence>
<dbReference type="InterPro" id="IPR002223">
    <property type="entry name" value="Kunitz_BPTI"/>
</dbReference>
<dbReference type="InterPro" id="IPR003107">
    <property type="entry name" value="HAT"/>
</dbReference>
<dbReference type="NCBIfam" id="NF038123">
    <property type="entry name" value="NF038123_dom"/>
    <property type="match status" value="1"/>
</dbReference>
<feature type="region of interest" description="Disordered" evidence="13">
    <location>
        <begin position="201"/>
        <end position="236"/>
    </location>
</feature>
<feature type="region of interest" description="Disordered" evidence="13">
    <location>
        <begin position="250"/>
        <end position="502"/>
    </location>
</feature>
<feature type="region of interest" description="Disordered" evidence="13">
    <location>
        <begin position="757"/>
        <end position="858"/>
    </location>
</feature>
<dbReference type="PANTHER" id="PTHR11311">
    <property type="entry name" value="SPONDIN"/>
    <property type="match status" value="1"/>
</dbReference>
<dbReference type="GO" id="GO:0004867">
    <property type="term" value="F:serine-type endopeptidase inhibitor activity"/>
    <property type="evidence" value="ECO:0007669"/>
    <property type="project" value="InterPro"/>
</dbReference>
<dbReference type="Pfam" id="PF06468">
    <property type="entry name" value="Spond_N"/>
    <property type="match status" value="1"/>
</dbReference>
<dbReference type="SMART" id="SM00209">
    <property type="entry name" value="TSP1"/>
    <property type="match status" value="4"/>
</dbReference>
<dbReference type="GO" id="GO:0006396">
    <property type="term" value="P:RNA processing"/>
    <property type="evidence" value="ECO:0007669"/>
    <property type="project" value="InterPro"/>
</dbReference>
<dbReference type="EMBL" id="JH815808">
    <property type="protein sequence ID" value="EKC23520.1"/>
    <property type="molecule type" value="Genomic_DNA"/>
</dbReference>
<evidence type="ECO:0000256" key="3">
    <source>
        <dbReference type="ARBA" id="ARBA00022525"/>
    </source>
</evidence>
<sequence length="2969" mass="337566">METSNDNDSQKEEGELSDDDNEPENCPNDVQRVLKREADEFQFGNRNFDTRHRGNTVWQNLSYRHQPPNIMPNYPLNSPSTWDYNHGMGTLRYDRIRPMATPPPPQKWDPRDNRPRLPNNRPLLPTPGPRMRNYQNSSNYRNQPIQRVQQTNKHSYERNKQYPIQDVPKEHLLANKDEADNYEQLLQKYQDIKEKLAEIQSQEKAGQEPVRETSTQEKSENQKLTATKSQLIHKITPRKPETKVVVDITGEVAKEKNKEEPLLNVKEEPTDDKEGKSEEPQAITTDSGADIKKEPPDVSEVATSIKVEEVVVLSDEESGKENEQEEDKDVDEEDDEEEDMALLELRLIALASAVKKEGSAEAQEKPPSKEVTSNRKATPRKTSRGNERSTNRTSSGTNRQTKQTRGRTTQNVKSTGNRSSRSTSSGRSPAPRKPLAGTSIRRQNSRRSEDRRRESIVEKRRQEERKESLAEKRRQENKRRAEEDKRRAEEDKRREIQKILTIDDPQEQVNRFLRMLDDKRFPEYTKLSSTENKRKPSVGKQTTQDKAPPLKDNYEEVEMDLDSDTETTTISMDQSGRFDDMMDKDYRQGFMYPVPLMNVDTSAGNVQIPQWNDPYFPGYSDIMSEEIPDSQNSWPQDPVYKQSYNDPTYGGGLKPWTEVYHADTTDPLKLPPPPPPPPLPPDEPIPPPPPDAPSPPPLPSEPPPGDERSPNLEQTGRKGHSDLYAALRSSPDLSDDLDKEEAQLRAQLLKSLAARKMKEKMEKLKNESQSADSSPTRSQSPVVMTLNQKPKPVRSRQPMAQLVIPIHEPVVINLNDDSSDEEEYPHHKSSAIPVSSLQGSSNTNSGPKPLQSRSSASSFLSGLDSFLKEARLSSGNQEKKQKEDNERKRKLQEMEEDLHNQKIGVEKGRKLFKSLLMRCSKNKKEWSDAQARVEDLKQQLEEAEGLVVRKKDQFDKSRKQARGLRDKVNQKQAEVEKLEAAVKEEGVQVYGEDYSINNSRREVTMAGKKRVENLAVTVINEHAVKKGASGKENIQQTKKKSVPDITEEKERLQNLEKEYARRIQHLKMANAKRKIQARKARISNDRKSSTEIPRLEKIEIDLTEETGEGGGGVEQPTKRRRSLLELNPSTKPNIEKKAEDSSLPVKTFVSAKDSPKKSTDFNVPNPQQIKKLKHLLDENISTYLSKQDVLPLTSSYCENIFTQESQEIPAIVEHRKVQRRKEDPSSMIVPYSYVSPLRHFKSYRFSPYFRTKNKLSLSSLTYSNKLNVNRVLCKYDLQGTCNDEECFGQHQKDYQLSEQEVLQDIVAYNPSICGVASNTSPLYCSRLIDTYVKNLSKQHSGRLTSDQLKIFLVSQVLEKSAQKWEQPDTDLDNVIGEADVRYFMSDSSNIQDMESAVLENPDDTSMWIKLAYKKLSDTQSHTPSECLDHALNVLSRGLEKNKTSVELWENYLTLFARHPDKQELGVMCQTALQLTPSYAIWWKYLGTIKSLHKKADTCDSILNFLKSHDAVDSELRSFWCLETVLYKMSLHCWSGKHKTAANFLQYLLSAEGPNRYDWLKSALSVEDRCVLWLVFLHIMGYKSVPHQLYDPTNQSTGKIVCKENLTLNWELTPDLLLPVDHFKEMMWKACDFVRSLEGEEISQGSMLFTNLFHLLKVSTMYEEAANLGRQLLMKDPSLVSVWVCVADLYSHCGEPQATRQVFADSLDANPFSPHLYFYAANFELKQGETNKAIETLEKSVLVFYDVDIESDLADPNLLFCSLLNEDIPTRVNKNHIFKTVSIFLTHFCCGDKVIIAIPKNITAENYPGLYANLLLELQGDTSAALEAYETMLGSMETTSDLTEVWCRYLAFSQRLMVAKETVAMGAKTYVSLFNRALTSVPTMFDTPHSPGSTWLNYRPVNRIIDLYISSVPKDDRLSEYQMILEKMPLNVELLLRVCQEVIQRENFYQAKSLCTTAVIEKLANPALWKMAISLSLKLENIVETRRLFHKAVQFHPYHVTFWKDFLLFEVTHGSCTMVPRIQKRCQELGLLVIMYRIGVFVLTLSVCLSACVAELTICERNPIHTTAEKSKGDNGFQISLLELDSKKNEKFKSSQNYTVKLTNRYEDEDNGFLGFMIVAVSDKAKDERTTVGKFFLPRTGKARKNPECNHTVITHYYLIEKKEVSFVWQAPEPGTGCVEFSYWLTHLFSAQHPCFLSVIPPMPVTSLTPKKSCRCHLVVGESIRLSGGGGQINELRKAWVVNSVGCKVNRCLQGGTVISEHPDIWFKDEGGLTYKVCEDVPIQAPLGDATAQGGTQVEPAPQCCACGEARYKMHFQGLWSRQTHPKGFPIDDVQKVQLHWSSVIGASHTNDYTVWNYGEYASRGVKEVCEYGFSNFLETEFKRNSKSIKSVLKTTPLWGEDNLQGTVTAKFQVDTSKHLFSLLSMIGPSPDWCVGVNKVDLCQQNCTWADSMTIDLYPWDAGTDSGISYFDDNIETNPPEKIQHITNRKPNHPGSPFFSKHPIKPMARVTLTKTKDICNGDGKETDTQDETMSTSELIKLMKKKMMMKKKIADKYLQSKREKCAATEWTEWSVCSNSCGSGKQERRRLLKNPQIQPEVCGIDLDESRSCQGDCLDLGSGSSVKTLPDDFIVKIDTRVRDPSDLCAITHWSDWSPCSQTCGVGLRERWRNFLKKSNTTSKCGIHLMEKDLCRAQLDCQSAIQNKDYSAICQLSPSVGPCRGNFPRWYYNTTLNTCMVFPYGGCRGNDNKFENEADCNKYCTENMALFNSRNEVVTPMEGDIKVTTIKTKNINKSNKRKRGKGSKRGKNKKKKNRRRKKNGKKKGKRKSLKPRPPVEPHDPSLGPAIDCMVSAWSDWGQCSVTCGRGVMTKTRTIKVPADNGGQRCPRKLVKTRKCKLSKCPVDCQMGEWGAWTPCSQTCGDNAVQKRRRAIIKRPKRGGQICPARRAKRMCVLPKCPDSDVSGEEKPAEM</sequence>
<dbReference type="SMART" id="SM00386">
    <property type="entry name" value="HAT"/>
    <property type="match status" value="4"/>
</dbReference>
<dbReference type="PROSITE" id="PS00280">
    <property type="entry name" value="BPTI_KUNITZ_1"/>
    <property type="match status" value="1"/>
</dbReference>
<proteinExistence type="predicted"/>
<keyword evidence="8" id="KW-0130">Cell adhesion</keyword>
<dbReference type="GO" id="GO:0031012">
    <property type="term" value="C:extracellular matrix"/>
    <property type="evidence" value="ECO:0007669"/>
    <property type="project" value="TreeGrafter"/>
</dbReference>
<feature type="compositionally biased region" description="Low complexity" evidence="13">
    <location>
        <begin position="396"/>
        <end position="428"/>
    </location>
</feature>
<dbReference type="SMART" id="SM00131">
    <property type="entry name" value="KU"/>
    <property type="match status" value="1"/>
</dbReference>
<dbReference type="InterPro" id="IPR042307">
    <property type="entry name" value="Reeler_sf"/>
</dbReference>
<feature type="compositionally biased region" description="Basic and acidic residues" evidence="13">
    <location>
        <begin position="354"/>
        <end position="368"/>
    </location>
</feature>
<keyword evidence="4" id="KW-0272">Extracellular matrix</keyword>
<dbReference type="CDD" id="cd08544">
    <property type="entry name" value="Reeler"/>
    <property type="match status" value="1"/>
</dbReference>
<evidence type="ECO:0000256" key="11">
    <source>
        <dbReference type="ARBA" id="ARBA00030964"/>
    </source>
</evidence>
<dbReference type="Pfam" id="PF19028">
    <property type="entry name" value="TSP1_spondin"/>
    <property type="match status" value="2"/>
</dbReference>
<feature type="region of interest" description="Disordered" evidence="13">
    <location>
        <begin position="870"/>
        <end position="902"/>
    </location>
</feature>
<dbReference type="Gene3D" id="4.10.410.10">
    <property type="entry name" value="Pancreatic trypsin inhibitor Kunitz domain"/>
    <property type="match status" value="1"/>
</dbReference>
<dbReference type="GO" id="GO:0007155">
    <property type="term" value="P:cell adhesion"/>
    <property type="evidence" value="ECO:0007669"/>
    <property type="project" value="UniProtKB-KW"/>
</dbReference>
<dbReference type="Gene3D" id="2.20.100.10">
    <property type="entry name" value="Thrombospondin type-1 (TSP1) repeat"/>
    <property type="match status" value="4"/>
</dbReference>
<dbReference type="InterPro" id="IPR038678">
    <property type="entry name" value="Spondin_N_sf"/>
</dbReference>
<keyword evidence="5" id="KW-0479">Metal-binding</keyword>
<feature type="region of interest" description="Disordered" evidence="13">
    <location>
        <begin position="95"/>
        <end position="168"/>
    </location>
</feature>
<dbReference type="InterPro" id="IPR000884">
    <property type="entry name" value="TSP1_rpt"/>
</dbReference>
<dbReference type="PANTHER" id="PTHR11311:SF15">
    <property type="entry name" value="SPONDIN-2"/>
    <property type="match status" value="1"/>
</dbReference>
<dbReference type="PROSITE" id="PS50092">
    <property type="entry name" value="TSP1"/>
    <property type="match status" value="4"/>
</dbReference>
<feature type="coiled-coil region" evidence="12">
    <location>
        <begin position="1045"/>
        <end position="1072"/>
    </location>
</feature>
<dbReference type="Gene3D" id="1.25.40.10">
    <property type="entry name" value="Tetratricopeptide repeat domain"/>
    <property type="match status" value="3"/>
</dbReference>
<dbReference type="Gene3D" id="2.60.40.2130">
    <property type="entry name" value="F-spondin domain"/>
    <property type="match status" value="1"/>
</dbReference>
<feature type="region of interest" description="Disordered" evidence="13">
    <location>
        <begin position="2783"/>
        <end position="2841"/>
    </location>
</feature>
<feature type="compositionally biased region" description="Polar residues" evidence="13">
    <location>
        <begin position="133"/>
        <end position="153"/>
    </location>
</feature>
<dbReference type="Gene3D" id="2.60.40.4060">
    <property type="entry name" value="Reeler domain"/>
    <property type="match status" value="1"/>
</dbReference>
<feature type="region of interest" description="Disordered" evidence="13">
    <location>
        <begin position="1102"/>
        <end position="1139"/>
    </location>
</feature>
<feature type="region of interest" description="Disordered" evidence="13">
    <location>
        <begin position="1"/>
        <end position="30"/>
    </location>
</feature>
<dbReference type="GO" id="GO:0046872">
    <property type="term" value="F:metal ion binding"/>
    <property type="evidence" value="ECO:0007669"/>
    <property type="project" value="UniProtKB-KW"/>
</dbReference>
<reference evidence="14" key="1">
    <citation type="journal article" date="2012" name="Nature">
        <title>The oyster genome reveals stress adaptation and complexity of shell formation.</title>
        <authorList>
            <person name="Zhang G."/>
            <person name="Fang X."/>
            <person name="Guo X."/>
            <person name="Li L."/>
            <person name="Luo R."/>
            <person name="Xu F."/>
            <person name="Yang P."/>
            <person name="Zhang L."/>
            <person name="Wang X."/>
            <person name="Qi H."/>
            <person name="Xiong Z."/>
            <person name="Que H."/>
            <person name="Xie Y."/>
            <person name="Holland P.W."/>
            <person name="Paps J."/>
            <person name="Zhu Y."/>
            <person name="Wu F."/>
            <person name="Chen Y."/>
            <person name="Wang J."/>
            <person name="Peng C."/>
            <person name="Meng J."/>
            <person name="Yang L."/>
            <person name="Liu J."/>
            <person name="Wen B."/>
            <person name="Zhang N."/>
            <person name="Huang Z."/>
            <person name="Zhu Q."/>
            <person name="Feng Y."/>
            <person name="Mount A."/>
            <person name="Hedgecock D."/>
            <person name="Xu Z."/>
            <person name="Liu Y."/>
            <person name="Domazet-Loso T."/>
            <person name="Du Y."/>
            <person name="Sun X."/>
            <person name="Zhang S."/>
            <person name="Liu B."/>
            <person name="Cheng P."/>
            <person name="Jiang X."/>
            <person name="Li J."/>
            <person name="Fan D."/>
            <person name="Wang W."/>
            <person name="Fu W."/>
            <person name="Wang T."/>
            <person name="Wang B."/>
            <person name="Zhang J."/>
            <person name="Peng Z."/>
            <person name="Li Y."/>
            <person name="Li N."/>
            <person name="Wang J."/>
            <person name="Chen M."/>
            <person name="He Y."/>
            <person name="Tan F."/>
            <person name="Song X."/>
            <person name="Zheng Q."/>
            <person name="Huang R."/>
            <person name="Yang H."/>
            <person name="Du X."/>
            <person name="Chen L."/>
            <person name="Yang M."/>
            <person name="Gaffney P.M."/>
            <person name="Wang S."/>
            <person name="Luo L."/>
            <person name="She Z."/>
            <person name="Ming Y."/>
            <person name="Huang W."/>
            <person name="Zhang S."/>
            <person name="Huang B."/>
            <person name="Zhang Y."/>
            <person name="Qu T."/>
            <person name="Ni P."/>
            <person name="Miao G."/>
            <person name="Wang J."/>
            <person name="Wang Q."/>
            <person name="Steinberg C.E."/>
            <person name="Wang H."/>
            <person name="Li N."/>
            <person name="Qian L."/>
            <person name="Zhang G."/>
            <person name="Li Y."/>
            <person name="Yang H."/>
            <person name="Liu X."/>
            <person name="Wang J."/>
            <person name="Yin Y."/>
            <person name="Wang J."/>
        </authorList>
    </citation>
    <scope>NUCLEOTIDE SEQUENCE [LARGE SCALE GENOMIC DNA]</scope>
    <source>
        <strain evidence="14">05x7-T-G4-1.051#20</strain>
    </source>
</reference>
<feature type="compositionally biased region" description="Basic and acidic residues" evidence="13">
    <location>
        <begin position="205"/>
        <end position="221"/>
    </location>
</feature>
<dbReference type="InterPro" id="IPR011990">
    <property type="entry name" value="TPR-like_helical_dom_sf"/>
</dbReference>
<dbReference type="InterPro" id="IPR036880">
    <property type="entry name" value="Kunitz_BPTI_sf"/>
</dbReference>
<feature type="region of interest" description="Disordered" evidence="13">
    <location>
        <begin position="663"/>
        <end position="739"/>
    </location>
</feature>
<dbReference type="PROSITE" id="PS51020">
    <property type="entry name" value="SPONDIN"/>
    <property type="match status" value="1"/>
</dbReference>
<dbReference type="CDD" id="cd00109">
    <property type="entry name" value="Kunitz-type"/>
    <property type="match status" value="1"/>
</dbReference>
<comment type="subcellular location">
    <subcellularLocation>
        <location evidence="1">Secreted</location>
        <location evidence="1">Extracellular space</location>
        <location evidence="1">Extracellular matrix</location>
    </subcellularLocation>
</comment>
<dbReference type="PROSITE" id="PS50279">
    <property type="entry name" value="BPTI_KUNITZ_2"/>
    <property type="match status" value="1"/>
</dbReference>
<dbReference type="InterPro" id="IPR036383">
    <property type="entry name" value="TSP1_rpt_sf"/>
</dbReference>
<feature type="region of interest" description="Disordered" evidence="13">
    <location>
        <begin position="524"/>
        <end position="550"/>
    </location>
</feature>
<dbReference type="InParanoid" id="K1Q3V0"/>
<feature type="compositionally biased region" description="Polar residues" evidence="13">
    <location>
        <begin position="832"/>
        <end position="846"/>
    </location>
</feature>
<evidence type="ECO:0000256" key="13">
    <source>
        <dbReference type="SAM" id="MobiDB-lite"/>
    </source>
</evidence>
<evidence type="ECO:0000256" key="9">
    <source>
        <dbReference type="ARBA" id="ARBA00023157"/>
    </source>
</evidence>
<dbReference type="SUPFAM" id="SSF48452">
    <property type="entry name" value="TPR-like"/>
    <property type="match status" value="2"/>
</dbReference>
<name>K1Q3V0_MAGGI</name>
<dbReference type="PRINTS" id="PR00759">
    <property type="entry name" value="BASICPTASE"/>
</dbReference>
<dbReference type="SUPFAM" id="SSF57362">
    <property type="entry name" value="BPTI-like"/>
    <property type="match status" value="1"/>
</dbReference>
<dbReference type="SUPFAM" id="SSF82895">
    <property type="entry name" value="TSP-1 type 1 repeat"/>
    <property type="match status" value="4"/>
</dbReference>
<dbReference type="Pfam" id="PF02014">
    <property type="entry name" value="Reeler"/>
    <property type="match status" value="1"/>
</dbReference>
<gene>
    <name evidence="14" type="ORF">CGI_10008204</name>
</gene>
<dbReference type="InterPro" id="IPR002861">
    <property type="entry name" value="Reeler_dom"/>
</dbReference>
<dbReference type="Pfam" id="PF00014">
    <property type="entry name" value="Kunitz_BPTI"/>
    <property type="match status" value="1"/>
</dbReference>
<feature type="compositionally biased region" description="Acidic residues" evidence="13">
    <location>
        <begin position="323"/>
        <end position="341"/>
    </location>
</feature>
<protein>
    <recommendedName>
        <fullName evidence="2">Spondin-1</fullName>
    </recommendedName>
    <alternativeName>
        <fullName evidence="11">F-spondin</fullName>
    </alternativeName>
</protein>
<dbReference type="InterPro" id="IPR044004">
    <property type="entry name" value="TSP1_spondin_dom"/>
</dbReference>
<dbReference type="InterPro" id="IPR009465">
    <property type="entry name" value="Spondin_N"/>
</dbReference>